<dbReference type="EMBL" id="CAMXCT030000502">
    <property type="protein sequence ID" value="CAL4766947.1"/>
    <property type="molecule type" value="Genomic_DNA"/>
</dbReference>
<feature type="non-terminal residue" evidence="1">
    <location>
        <position position="1"/>
    </location>
</feature>
<gene>
    <name evidence="1" type="ORF">C1SCF055_LOCUS7572</name>
</gene>
<protein>
    <submittedName>
        <fullName evidence="1">Uncharacterized protein</fullName>
    </submittedName>
</protein>
<name>A0A9P1BUD7_9DINO</name>
<reference evidence="2 3" key="2">
    <citation type="submission" date="2024-05" db="EMBL/GenBank/DDBJ databases">
        <authorList>
            <person name="Chen Y."/>
            <person name="Shah S."/>
            <person name="Dougan E. K."/>
            <person name="Thang M."/>
            <person name="Chan C."/>
        </authorList>
    </citation>
    <scope>NUCLEOTIDE SEQUENCE [LARGE SCALE GENOMIC DNA]</scope>
</reference>
<keyword evidence="3" id="KW-1185">Reference proteome</keyword>
<evidence type="ECO:0000313" key="1">
    <source>
        <dbReference type="EMBL" id="CAI3979635.1"/>
    </source>
</evidence>
<comment type="caution">
    <text evidence="1">The sequence shown here is derived from an EMBL/GenBank/DDBJ whole genome shotgun (WGS) entry which is preliminary data.</text>
</comment>
<dbReference type="EMBL" id="CAMXCT010000502">
    <property type="protein sequence ID" value="CAI3979635.1"/>
    <property type="molecule type" value="Genomic_DNA"/>
</dbReference>
<evidence type="ECO:0000313" key="3">
    <source>
        <dbReference type="Proteomes" id="UP001152797"/>
    </source>
</evidence>
<dbReference type="AlphaFoldDB" id="A0A9P1BUD7"/>
<dbReference type="Proteomes" id="UP001152797">
    <property type="component" value="Unassembled WGS sequence"/>
</dbReference>
<organism evidence="1">
    <name type="scientific">Cladocopium goreaui</name>
    <dbReference type="NCBI Taxonomy" id="2562237"/>
    <lineage>
        <taxon>Eukaryota</taxon>
        <taxon>Sar</taxon>
        <taxon>Alveolata</taxon>
        <taxon>Dinophyceae</taxon>
        <taxon>Suessiales</taxon>
        <taxon>Symbiodiniaceae</taxon>
        <taxon>Cladocopium</taxon>
    </lineage>
</organism>
<feature type="non-terminal residue" evidence="1">
    <location>
        <position position="396"/>
    </location>
</feature>
<proteinExistence type="predicted"/>
<sequence>HESSITGFVLKPCGGKVLFSDGVSASMMDINGQVITVDCGDQRNAFLLQRDRLKALMCARVAVPRWQRRVTGGVACCGAEPAVSLQNVQALEGEAFVAGHGCVTSGLIFEAHALEEPRHFDCCTLEEVRSKLASLLLPQLHYHASFNQSEHWGDCNDGSLAESYPNAGDEDGLILLDLWVLPSDLEEDHPTAASWRLPLAYGVVPAVKGMGPVGQETALLSRRQYKAQVASAVRSTAVNGCDALLVACSTERLRAGDFDLERPWPSTRGSGGGGRLSVSSFSSTTDSLLDELRRRVRVLPRLLSRLLSFCFGSGMAWKADRPQALGPQAYNIARRRLKSGLKSCGILHVFSNEILGMAPKAGGVVGLVLIRDLAETLQLGAGSSEWLRRTQRALMV</sequence>
<reference evidence="1" key="1">
    <citation type="submission" date="2022-10" db="EMBL/GenBank/DDBJ databases">
        <authorList>
            <person name="Chen Y."/>
            <person name="Dougan E. K."/>
            <person name="Chan C."/>
            <person name="Rhodes N."/>
            <person name="Thang M."/>
        </authorList>
    </citation>
    <scope>NUCLEOTIDE SEQUENCE</scope>
</reference>
<evidence type="ECO:0000313" key="2">
    <source>
        <dbReference type="EMBL" id="CAL4766947.1"/>
    </source>
</evidence>
<accession>A0A9P1BUD7</accession>
<dbReference type="EMBL" id="CAMXCT020000502">
    <property type="protein sequence ID" value="CAL1133010.1"/>
    <property type="molecule type" value="Genomic_DNA"/>
</dbReference>